<name>A0A9C7PPW1_9RHOD</name>
<proteinExistence type="predicted"/>
<dbReference type="Proteomes" id="UP001061958">
    <property type="component" value="Unassembled WGS sequence"/>
</dbReference>
<evidence type="ECO:0000313" key="3">
    <source>
        <dbReference type="EMBL" id="GJQ08286.1"/>
    </source>
</evidence>
<feature type="region of interest" description="Disordered" evidence="1">
    <location>
        <begin position="1"/>
        <end position="27"/>
    </location>
</feature>
<evidence type="ECO:0000256" key="1">
    <source>
        <dbReference type="SAM" id="MobiDB-lite"/>
    </source>
</evidence>
<dbReference type="AlphaFoldDB" id="A0A9C7PPW1"/>
<evidence type="ECO:0000313" key="4">
    <source>
        <dbReference type="Proteomes" id="UP001061958"/>
    </source>
</evidence>
<evidence type="ECO:0000259" key="2">
    <source>
        <dbReference type="PROSITE" id="PS51837"/>
    </source>
</evidence>
<reference evidence="3" key="2">
    <citation type="submission" date="2022-01" db="EMBL/GenBank/DDBJ databases">
        <authorList>
            <person name="Hirooka S."/>
            <person name="Miyagishima S.Y."/>
        </authorList>
    </citation>
    <scope>NUCLEOTIDE SEQUENCE</scope>
    <source>
        <strain evidence="3">NBRC 102759</strain>
    </source>
</reference>
<comment type="caution">
    <text evidence="3">The sequence shown here is derived from an EMBL/GenBank/DDBJ whole genome shotgun (WGS) entry which is preliminary data.</text>
</comment>
<dbReference type="Pfam" id="PF10601">
    <property type="entry name" value="zf-LITAF-like"/>
    <property type="match status" value="1"/>
</dbReference>
<accession>A0A9C7PPW1</accession>
<gene>
    <name evidence="3" type="ORF">GpartN1_g77.t1</name>
</gene>
<protein>
    <recommendedName>
        <fullName evidence="2">LITAF domain-containing protein</fullName>
    </recommendedName>
</protein>
<dbReference type="PROSITE" id="PS51837">
    <property type="entry name" value="LITAF"/>
    <property type="match status" value="1"/>
</dbReference>
<feature type="domain" description="LITAF" evidence="2">
    <location>
        <begin position="87"/>
        <end position="170"/>
    </location>
</feature>
<keyword evidence="4" id="KW-1185">Reference proteome</keyword>
<reference evidence="3" key="1">
    <citation type="journal article" date="2022" name="Proc. Natl. Acad. Sci. U.S.A.">
        <title>Life cycle and functional genomics of the unicellular red alga Galdieria for elucidating algal and plant evolution and industrial use.</title>
        <authorList>
            <person name="Hirooka S."/>
            <person name="Itabashi T."/>
            <person name="Ichinose T.M."/>
            <person name="Onuma R."/>
            <person name="Fujiwara T."/>
            <person name="Yamashita S."/>
            <person name="Jong L.W."/>
            <person name="Tomita R."/>
            <person name="Iwane A.H."/>
            <person name="Miyagishima S.Y."/>
        </authorList>
    </citation>
    <scope>NUCLEOTIDE SEQUENCE</scope>
    <source>
        <strain evidence="3">NBRC 102759</strain>
    </source>
</reference>
<feature type="compositionally biased region" description="Polar residues" evidence="1">
    <location>
        <begin position="1"/>
        <end position="15"/>
    </location>
</feature>
<sequence>MASYPTSDMNSFPSSEQDHPFAYPSAPQSEYAPYQFQTGNHNMNNMQHAPIPVNQANIPASPPTVYIMPPGQGNGANAEKAPMQQKPKVAAVSSSNLKFGKTPQASICPNCGEQVVTRVIFKNCTGCNWFLYLALLGIPCCVFCDNGCNCGSIAYHSCSNCSYNLGRGGAPC</sequence>
<dbReference type="OrthoDB" id="5599753at2759"/>
<dbReference type="EMBL" id="BQMJ01000001">
    <property type="protein sequence ID" value="GJQ08286.1"/>
    <property type="molecule type" value="Genomic_DNA"/>
</dbReference>
<organism evidence="3 4">
    <name type="scientific">Galdieria partita</name>
    <dbReference type="NCBI Taxonomy" id="83374"/>
    <lineage>
        <taxon>Eukaryota</taxon>
        <taxon>Rhodophyta</taxon>
        <taxon>Bangiophyceae</taxon>
        <taxon>Galdieriales</taxon>
        <taxon>Galdieriaceae</taxon>
        <taxon>Galdieria</taxon>
    </lineage>
</organism>
<dbReference type="InterPro" id="IPR006629">
    <property type="entry name" value="LITAF"/>
</dbReference>